<evidence type="ECO:0008006" key="3">
    <source>
        <dbReference type="Google" id="ProtNLM"/>
    </source>
</evidence>
<dbReference type="Proteomes" id="UP001460270">
    <property type="component" value="Unassembled WGS sequence"/>
</dbReference>
<organism evidence="1 2">
    <name type="scientific">Mugilogobius chulae</name>
    <name type="common">yellowstripe goby</name>
    <dbReference type="NCBI Taxonomy" id="88201"/>
    <lineage>
        <taxon>Eukaryota</taxon>
        <taxon>Metazoa</taxon>
        <taxon>Chordata</taxon>
        <taxon>Craniata</taxon>
        <taxon>Vertebrata</taxon>
        <taxon>Euteleostomi</taxon>
        <taxon>Actinopterygii</taxon>
        <taxon>Neopterygii</taxon>
        <taxon>Teleostei</taxon>
        <taxon>Neoteleostei</taxon>
        <taxon>Acanthomorphata</taxon>
        <taxon>Gobiaria</taxon>
        <taxon>Gobiiformes</taxon>
        <taxon>Gobioidei</taxon>
        <taxon>Gobiidae</taxon>
        <taxon>Gobionellinae</taxon>
        <taxon>Mugilogobius</taxon>
    </lineage>
</organism>
<accession>A0AAW0MFH2</accession>
<feature type="non-terminal residue" evidence="1">
    <location>
        <position position="196"/>
    </location>
</feature>
<keyword evidence="2" id="KW-1185">Reference proteome</keyword>
<sequence length="196" mass="21991">MSPGSTVIVEPTSSKAMPRSVLVGRLVTPLWGDRWVPMTIVNPTDKPITLKRNCKLADVSPCLAIEDFDVFQGMHVATKDNQSDSEDKSHVPQTPSNVSDIAKCLSDLGLGDLDIDSCQVSDACKLRLAQLLIEYQDIFSRHSLDCGEVQGYTHRIRLTDDRPFRLPYRRVPPAHYQKLRQVLSDMEEKGIIRKST</sequence>
<evidence type="ECO:0000313" key="1">
    <source>
        <dbReference type="EMBL" id="KAK7879157.1"/>
    </source>
</evidence>
<protein>
    <recommendedName>
        <fullName evidence="3">Gag-pol polyprotein</fullName>
    </recommendedName>
</protein>
<comment type="caution">
    <text evidence="1">The sequence shown here is derived from an EMBL/GenBank/DDBJ whole genome shotgun (WGS) entry which is preliminary data.</text>
</comment>
<name>A0AAW0MFH2_9GOBI</name>
<dbReference type="AlphaFoldDB" id="A0AAW0MFH2"/>
<dbReference type="InterPro" id="IPR043502">
    <property type="entry name" value="DNA/RNA_pol_sf"/>
</dbReference>
<evidence type="ECO:0000313" key="2">
    <source>
        <dbReference type="Proteomes" id="UP001460270"/>
    </source>
</evidence>
<dbReference type="EMBL" id="JBBPFD010000341">
    <property type="protein sequence ID" value="KAK7879157.1"/>
    <property type="molecule type" value="Genomic_DNA"/>
</dbReference>
<dbReference type="SUPFAM" id="SSF56672">
    <property type="entry name" value="DNA/RNA polymerases"/>
    <property type="match status" value="1"/>
</dbReference>
<gene>
    <name evidence="1" type="ORF">WMY93_034063</name>
</gene>
<reference evidence="2" key="1">
    <citation type="submission" date="2024-04" db="EMBL/GenBank/DDBJ databases">
        <title>Salinicola lusitanus LLJ914,a marine bacterium isolated from the Okinawa Trough.</title>
        <authorList>
            <person name="Li J."/>
        </authorList>
    </citation>
    <scope>NUCLEOTIDE SEQUENCE [LARGE SCALE GENOMIC DNA]</scope>
</reference>
<proteinExistence type="predicted"/>